<keyword evidence="8 10" id="KW-0687">Ribonucleoprotein</keyword>
<keyword evidence="3 10" id="KW-0507">mRNA processing</keyword>
<evidence type="ECO:0000256" key="4">
    <source>
        <dbReference type="ARBA" id="ARBA00022728"/>
    </source>
</evidence>
<dbReference type="InterPro" id="IPR034100">
    <property type="entry name" value="Sm_F"/>
</dbReference>
<dbReference type="PROSITE" id="PS52002">
    <property type="entry name" value="SM"/>
    <property type="match status" value="1"/>
</dbReference>
<dbReference type="SMART" id="SM00651">
    <property type="entry name" value="Sm"/>
    <property type="match status" value="1"/>
</dbReference>
<organism evidence="12 13">
    <name type="scientific">Entamoeba histolytica</name>
    <dbReference type="NCBI Taxonomy" id="5759"/>
    <lineage>
        <taxon>Eukaryota</taxon>
        <taxon>Amoebozoa</taxon>
        <taxon>Evosea</taxon>
        <taxon>Archamoebae</taxon>
        <taxon>Mastigamoebida</taxon>
        <taxon>Entamoebidae</taxon>
        <taxon>Entamoeba</taxon>
    </lineage>
</organism>
<dbReference type="GO" id="GO:0005685">
    <property type="term" value="C:U1 snRNP"/>
    <property type="evidence" value="ECO:0007669"/>
    <property type="project" value="TreeGrafter"/>
</dbReference>
<dbReference type="SUPFAM" id="SSF50182">
    <property type="entry name" value="Sm-like ribonucleoproteins"/>
    <property type="match status" value="1"/>
</dbReference>
<evidence type="ECO:0000256" key="6">
    <source>
        <dbReference type="ARBA" id="ARBA00023187"/>
    </source>
</evidence>
<evidence type="ECO:0000313" key="13">
    <source>
        <dbReference type="Proteomes" id="UP000078387"/>
    </source>
</evidence>
<dbReference type="InterPro" id="IPR016487">
    <property type="entry name" value="Lsm6/sSmF"/>
</dbReference>
<dbReference type="GO" id="GO:0003723">
    <property type="term" value="F:RNA binding"/>
    <property type="evidence" value="ECO:0007669"/>
    <property type="project" value="UniProtKB-UniRule"/>
</dbReference>
<dbReference type="InterPro" id="IPR010920">
    <property type="entry name" value="LSM_dom_sf"/>
</dbReference>
<dbReference type="PIRSF" id="PIRSF006609">
    <property type="entry name" value="snRNP_SmF"/>
    <property type="match status" value="1"/>
</dbReference>
<evidence type="ECO:0000313" key="12">
    <source>
        <dbReference type="EMBL" id="GAT94963.1"/>
    </source>
</evidence>
<evidence type="ECO:0000259" key="11">
    <source>
        <dbReference type="PROSITE" id="PS52002"/>
    </source>
</evidence>
<dbReference type="VEuPathDB" id="AmoebaDB:EHI8A_024610"/>
<keyword evidence="6 10" id="KW-0508">mRNA splicing</keyword>
<reference evidence="12 13" key="1">
    <citation type="submission" date="2016-05" db="EMBL/GenBank/DDBJ databases">
        <title>First whole genome sequencing of Entamoeba histolytica HM1:IMSS-clone-6.</title>
        <authorList>
            <person name="Mukherjee Avik.K."/>
            <person name="Izumyama S."/>
            <person name="Nakada-Tsukui K."/>
            <person name="Nozaki T."/>
        </authorList>
    </citation>
    <scope>NUCLEOTIDE SEQUENCE [LARGE SCALE GENOMIC DNA]</scope>
    <source>
        <strain evidence="12 13">HM1:IMSS clone 6</strain>
    </source>
</reference>
<dbReference type="VEuPathDB" id="AmoebaDB:EHI_188130"/>
<dbReference type="Gene3D" id="2.30.30.100">
    <property type="match status" value="1"/>
</dbReference>
<dbReference type="AlphaFoldDB" id="A0A5K1UTH4"/>
<accession>A0A5K1UTH4</accession>
<evidence type="ECO:0000256" key="10">
    <source>
        <dbReference type="PIRNR" id="PIRNR006609"/>
    </source>
</evidence>
<dbReference type="Proteomes" id="UP000078387">
    <property type="component" value="Unassembled WGS sequence"/>
</dbReference>
<gene>
    <name evidence="12" type="ORF">CL6EHI_188130</name>
</gene>
<dbReference type="VEuPathDB" id="AmoebaDB:EHI5A_003420"/>
<keyword evidence="5 10" id="KW-0694">RNA-binding</keyword>
<dbReference type="GO" id="GO:0034715">
    <property type="term" value="C:pICln-Sm protein complex"/>
    <property type="evidence" value="ECO:0007669"/>
    <property type="project" value="TreeGrafter"/>
</dbReference>
<dbReference type="OMA" id="GYMNVQL"/>
<dbReference type="VEuPathDB" id="AmoebaDB:EHI7A_019480"/>
<dbReference type="PANTHER" id="PTHR11021">
    <property type="entry name" value="SMALL NUCLEAR RIBONUCLEOPROTEIN F SNRNP-F"/>
    <property type="match status" value="1"/>
</dbReference>
<evidence type="ECO:0000256" key="2">
    <source>
        <dbReference type="ARBA" id="ARBA00007927"/>
    </source>
</evidence>
<dbReference type="InterPro" id="IPR047575">
    <property type="entry name" value="Sm"/>
</dbReference>
<dbReference type="InterPro" id="IPR001163">
    <property type="entry name" value="Sm_dom_euk/arc"/>
</dbReference>
<proteinExistence type="inferred from homology"/>
<comment type="caution">
    <text evidence="12">The sequence shown here is derived from an EMBL/GenBank/DDBJ whole genome shotgun (WGS) entry which is preliminary data.</text>
</comment>
<dbReference type="GO" id="GO:0000398">
    <property type="term" value="P:mRNA splicing, via spliceosome"/>
    <property type="evidence" value="ECO:0007669"/>
    <property type="project" value="InterPro"/>
</dbReference>
<evidence type="ECO:0000256" key="5">
    <source>
        <dbReference type="ARBA" id="ARBA00022884"/>
    </source>
</evidence>
<dbReference type="VEuPathDB" id="AmoebaDB:KM1_045310"/>
<evidence type="ECO:0000256" key="3">
    <source>
        <dbReference type="ARBA" id="ARBA00022664"/>
    </source>
</evidence>
<dbReference type="PANTHER" id="PTHR11021:SF0">
    <property type="entry name" value="SMALL NUCLEAR RIBONUCLEOPROTEIN F"/>
    <property type="match status" value="1"/>
</dbReference>
<sequence>MTDIQQLMSCEKFLNDLIGKLVSIKLKWGMEYKGMLVSRDAYMNFLLTNAEEWTNGVMAGKVGDVLIRCNNVLYVRDLSDEKL</sequence>
<name>A0A5K1UTH4_ENTHI</name>
<dbReference type="EMBL" id="BDEQ01000001">
    <property type="protein sequence ID" value="GAT94963.1"/>
    <property type="molecule type" value="Genomic_DNA"/>
</dbReference>
<dbReference type="Pfam" id="PF01423">
    <property type="entry name" value="LSM"/>
    <property type="match status" value="1"/>
</dbReference>
<evidence type="ECO:0000256" key="7">
    <source>
        <dbReference type="ARBA" id="ARBA00023242"/>
    </source>
</evidence>
<comment type="similarity">
    <text evidence="2 10">Belongs to the snRNP Sm proteins family. SmF/LSm6 subfamily.</text>
</comment>
<dbReference type="FunFam" id="2.30.30.100:FF:000055">
    <property type="entry name" value="Probable small nuclear ribonucleoprotein F"/>
    <property type="match status" value="1"/>
</dbReference>
<evidence type="ECO:0000256" key="8">
    <source>
        <dbReference type="ARBA" id="ARBA00023274"/>
    </source>
</evidence>
<keyword evidence="4 10" id="KW-0747">Spliceosome</keyword>
<dbReference type="CDD" id="cd01722">
    <property type="entry name" value="Sm_F"/>
    <property type="match status" value="1"/>
</dbReference>
<comment type="subcellular location">
    <subcellularLocation>
        <location evidence="1 10">Nucleus</location>
    </subcellularLocation>
</comment>
<feature type="domain" description="Sm" evidence="11">
    <location>
        <begin position="9"/>
        <end position="81"/>
    </location>
</feature>
<protein>
    <recommendedName>
        <fullName evidence="9">Sm protein F</fullName>
    </recommendedName>
</protein>
<keyword evidence="7 10" id="KW-0539">Nucleus</keyword>
<evidence type="ECO:0000256" key="9">
    <source>
        <dbReference type="ARBA" id="ARBA00030144"/>
    </source>
</evidence>
<evidence type="ECO:0000256" key="1">
    <source>
        <dbReference type="ARBA" id="ARBA00004123"/>
    </source>
</evidence>
<dbReference type="GO" id="GO:0071013">
    <property type="term" value="C:catalytic step 2 spliceosome"/>
    <property type="evidence" value="ECO:0007669"/>
    <property type="project" value="TreeGrafter"/>
</dbReference>